<dbReference type="EMBL" id="JARBJD010000228">
    <property type="protein sequence ID" value="KAK2946468.1"/>
    <property type="molecule type" value="Genomic_DNA"/>
</dbReference>
<protein>
    <submittedName>
        <fullName evidence="2">Uncharacterized protein</fullName>
    </submittedName>
</protein>
<proteinExistence type="predicted"/>
<keyword evidence="3" id="KW-1185">Reference proteome</keyword>
<evidence type="ECO:0000313" key="3">
    <source>
        <dbReference type="Proteomes" id="UP001281761"/>
    </source>
</evidence>
<comment type="caution">
    <text evidence="2">The sequence shown here is derived from an EMBL/GenBank/DDBJ whole genome shotgun (WGS) entry which is preliminary data.</text>
</comment>
<keyword evidence="1" id="KW-0812">Transmembrane</keyword>
<accession>A0ABQ9X4E5</accession>
<name>A0ABQ9X4E5_9EUKA</name>
<organism evidence="2 3">
    <name type="scientific">Blattamonas nauphoetae</name>
    <dbReference type="NCBI Taxonomy" id="2049346"/>
    <lineage>
        <taxon>Eukaryota</taxon>
        <taxon>Metamonada</taxon>
        <taxon>Preaxostyla</taxon>
        <taxon>Oxymonadida</taxon>
        <taxon>Blattamonas</taxon>
    </lineage>
</organism>
<gene>
    <name evidence="2" type="ORF">BLNAU_18633</name>
</gene>
<evidence type="ECO:0000313" key="2">
    <source>
        <dbReference type="EMBL" id="KAK2946468.1"/>
    </source>
</evidence>
<dbReference type="Proteomes" id="UP001281761">
    <property type="component" value="Unassembled WGS sequence"/>
</dbReference>
<sequence>MIGINRSSEREKSNSNSNSASGIVAAVVVIIVSIKMFYTTNQNQAVGISSKFSAMSLKPFSKRLCSFNSVNSRIYSWIRLFITTKFVSSHSIMASKEFFSNILSIIELFVCNTVNNSQMFTYEISSHIYQFLSKHPRDITTSTSSSRCLEHLIAISVDTFVSQSLKKKTALIHLCDTYLFDTIENVDIASFNTPQDEPYIDPNTHSHLLLLVQLLSQLYSVDTNPQCQSNETAVILPALAHIALLTRSTDMTLSQAAEDLMCRLTKLEKNVLVDLLCSTPVKPLLTELGSNLLDQLQDNANFTEACSYILQQFRKDSKERSTPTSSLVGHHCFRSNFNHRETFSSPIFASLPNRLLCLVAKQLPSALQNSLLQTFLPEQANWTRSSSSLPLFFFPSFLATFVPPQVDLSSDHIHLLGQVTKILFCPTEDENYSVVRAEDRVTTADIALRLVEAMREGMNEQEACEYVLRIWLVINVDPFNDPTALIPLSAVLGQLDLFDTERLISLVCLLVEVAFPQKLERVETALPLLVRSGRRLWDLAQRLSHPQVASKATQILSVLFEKAMVETEQEWEDVNTLLDDVMPQLPELFASTITLLQSGTHYQQLMDVQFLFVTSVSSFISTSDVTVLTLAILPFLSNHDRSVTRHVPTRDSSTFRSGSIRIPARFTTIPAPFLRLNDAPSSPRGLIDRVVDELVEFVTSKDGQRDKEQSQMICHLITCLDWSIQSEIVLSFLFVSLRTTNSILPCEDPVEVPRQRRTQNTNSMKQRRFIIFGRIERIMTELKHFIPNEAVHSLGVNALTVLLQHNVTRKTSSDWWITRACTKLRKWNGRPLTEREPSIRKLAVIVAQTAVDEMVDRPIVNFSRTSDRMISLTSNTTRSLSSHGAGLQWDEVEVEWRHAFVNEGGEDAIEARCDTFMVIALVHDGGNCWIPVWEERNDRRSSPWLRQREEIEEEEELDETLFALF</sequence>
<evidence type="ECO:0000256" key="1">
    <source>
        <dbReference type="SAM" id="Phobius"/>
    </source>
</evidence>
<keyword evidence="1" id="KW-0472">Membrane</keyword>
<reference evidence="2 3" key="1">
    <citation type="journal article" date="2022" name="bioRxiv">
        <title>Genomics of Preaxostyla Flagellates Illuminates Evolutionary Transitions and the Path Towards Mitochondrial Loss.</title>
        <authorList>
            <person name="Novak L.V.F."/>
            <person name="Treitli S.C."/>
            <person name="Pyrih J."/>
            <person name="Halakuc P."/>
            <person name="Pipaliya S.V."/>
            <person name="Vacek V."/>
            <person name="Brzon O."/>
            <person name="Soukal P."/>
            <person name="Eme L."/>
            <person name="Dacks J.B."/>
            <person name="Karnkowska A."/>
            <person name="Elias M."/>
            <person name="Hampl V."/>
        </authorList>
    </citation>
    <scope>NUCLEOTIDE SEQUENCE [LARGE SCALE GENOMIC DNA]</scope>
    <source>
        <strain evidence="2">NAU3</strain>
        <tissue evidence="2">Gut</tissue>
    </source>
</reference>
<keyword evidence="1" id="KW-1133">Transmembrane helix</keyword>
<feature type="transmembrane region" description="Helical" evidence="1">
    <location>
        <begin position="20"/>
        <end position="38"/>
    </location>
</feature>